<dbReference type="EMBL" id="JBHSBU010000001">
    <property type="protein sequence ID" value="MFC4158327.1"/>
    <property type="molecule type" value="Genomic_DNA"/>
</dbReference>
<dbReference type="InterPro" id="IPR011989">
    <property type="entry name" value="ARM-like"/>
</dbReference>
<comment type="caution">
    <text evidence="1">The sequence shown here is derived from an EMBL/GenBank/DDBJ whole genome shotgun (WGS) entry which is preliminary data.</text>
</comment>
<dbReference type="SUPFAM" id="SSF48371">
    <property type="entry name" value="ARM repeat"/>
    <property type="match status" value="2"/>
</dbReference>
<name>A0ABV8MJK9_9NEIS</name>
<proteinExistence type="predicted"/>
<gene>
    <name evidence="1" type="ORF">ACFOW7_03035</name>
</gene>
<dbReference type="InterPro" id="IPR016024">
    <property type="entry name" value="ARM-type_fold"/>
</dbReference>
<protein>
    <recommendedName>
        <fullName evidence="3">HEAT repeat domain-containing protein</fullName>
    </recommendedName>
</protein>
<keyword evidence="2" id="KW-1185">Reference proteome</keyword>
<organism evidence="1 2">
    <name type="scientific">Chitinimonas lacunae</name>
    <dbReference type="NCBI Taxonomy" id="1963018"/>
    <lineage>
        <taxon>Bacteria</taxon>
        <taxon>Pseudomonadati</taxon>
        <taxon>Pseudomonadota</taxon>
        <taxon>Betaproteobacteria</taxon>
        <taxon>Neisseriales</taxon>
        <taxon>Chitinibacteraceae</taxon>
        <taxon>Chitinimonas</taxon>
    </lineage>
</organism>
<reference evidence="2" key="1">
    <citation type="journal article" date="2019" name="Int. J. Syst. Evol. Microbiol.">
        <title>The Global Catalogue of Microorganisms (GCM) 10K type strain sequencing project: providing services to taxonomists for standard genome sequencing and annotation.</title>
        <authorList>
            <consortium name="The Broad Institute Genomics Platform"/>
            <consortium name="The Broad Institute Genome Sequencing Center for Infectious Disease"/>
            <person name="Wu L."/>
            <person name="Ma J."/>
        </authorList>
    </citation>
    <scope>NUCLEOTIDE SEQUENCE [LARGE SCALE GENOMIC DNA]</scope>
    <source>
        <strain evidence="2">LMG 29894</strain>
    </source>
</reference>
<accession>A0ABV8MJK9</accession>
<dbReference type="Gene3D" id="1.25.10.10">
    <property type="entry name" value="Leucine-rich Repeat Variant"/>
    <property type="match status" value="1"/>
</dbReference>
<evidence type="ECO:0000313" key="2">
    <source>
        <dbReference type="Proteomes" id="UP001595791"/>
    </source>
</evidence>
<sequence>MNANDTAAMTVELYRPGPAPQQAQVALEASAGAYWVVLRQHDGNQWRTLRKHSTALAWEAACERHRQAVAALLDDGFLGVVSMVPPVDTPPFELPAGQRATLLARLEAENWRLLSPLRRSRTAWRLGELRLAAAVPRLVELLGTGEALLDYSIAWACGRCGDPGAKVALDELSRRSADEMVRRMARLAWLELAETSEREVLAARLIADWPAVLREAWRAGEPARLYPVIDAPSTWKNFSYADWLEQLDQVARIDPAIRPLLQREIARMPLEAGYFRTLRRLYKAAELRGDAEIWSLLQRRFEQTSGRFRSDQGLYLDGRWVRPEKELSRPDSRLAYSVDTRNYLIRRGWRLLRRLGEAGSPEFALLAFAVLLRYDDRDGEPPFLRTFYVQEGRRWTAVQRHYHRHSEAVLFNRLLYRPGGPVHLSRHGLRSWALDKLTAEREQRVESLPEQWNRRPDLLLRLALESHSEWVQGFAVRALADQPLYCARLDDQLWRRLLNSPFAVTANFAHRQLSERIAAGAERREDWLALLLGSRHEAIARAGLELLAADPASHAASSRLVTAALTARLAEVRRQARLLAQAATAVAGVAEAVLAALLDWLEAADPFTESLDEIAPELTWALTQPFRTAASQVERQRLLALLDHPCVAVRCLAVEWLLLYPQAPQDLPTTRYHALLDSEDERLVAAGIRLLGALPEPVLFTQAELIARFCLSPHRLARQAALQVAGRLAGHDAGFCATLLPRLLDGLFRTESSPDLHDDLYSALTGSLAEPLRTQPLDLTLRLLESRSRGAQRLGAWLLAGRADGDLSAAQWARLARHETLAIRQRAVTILTEHFAEIGLVDLLPVLDSRWDDSRAAVLTLLRERVEAAVWTPEQLIALCDHAYGDVQQLGCELLAARLAAGQNSQCLLALAQHPSLRIQGFVADWLQRSVGDQAAELARLRPYFLTVLSQVNRGRAAKTALFEFLGARAAASEAAAREVAALFERLAVTVALTDRAQYVAGLYAIRRRYPELATALTIHTPTVRQGEA</sequence>
<dbReference type="Proteomes" id="UP001595791">
    <property type="component" value="Unassembled WGS sequence"/>
</dbReference>
<evidence type="ECO:0008006" key="3">
    <source>
        <dbReference type="Google" id="ProtNLM"/>
    </source>
</evidence>
<evidence type="ECO:0000313" key="1">
    <source>
        <dbReference type="EMBL" id="MFC4158327.1"/>
    </source>
</evidence>
<dbReference type="RefSeq" id="WP_378160876.1">
    <property type="nucleotide sequence ID" value="NZ_JBHSBU010000001.1"/>
</dbReference>